<dbReference type="SUPFAM" id="SSF53756">
    <property type="entry name" value="UDP-Glycosyltransferase/glycogen phosphorylase"/>
    <property type="match status" value="1"/>
</dbReference>
<dbReference type="Proteomes" id="UP001385809">
    <property type="component" value="Unassembled WGS sequence"/>
</dbReference>
<dbReference type="RefSeq" id="WP_337693027.1">
    <property type="nucleotide sequence ID" value="NZ_JBBEGN010000001.1"/>
</dbReference>
<reference evidence="4 5" key="1">
    <citation type="submission" date="2024-03" db="EMBL/GenBank/DDBJ databases">
        <title>Actinomycetospora sp. OC33-EN08, a novel actinomycete isolated from wild orchid (Aerides multiflora).</title>
        <authorList>
            <person name="Suriyachadkun C."/>
        </authorList>
    </citation>
    <scope>NUCLEOTIDE SEQUENCE [LARGE SCALE GENOMIC DNA]</scope>
    <source>
        <strain evidence="4 5">OC33-EN08</strain>
    </source>
</reference>
<evidence type="ECO:0000256" key="1">
    <source>
        <dbReference type="ARBA" id="ARBA00022676"/>
    </source>
</evidence>
<keyword evidence="5" id="KW-1185">Reference proteome</keyword>
<evidence type="ECO:0000313" key="4">
    <source>
        <dbReference type="EMBL" id="MEJ2866403.1"/>
    </source>
</evidence>
<evidence type="ECO:0000259" key="3">
    <source>
        <dbReference type="Pfam" id="PF13439"/>
    </source>
</evidence>
<sequence>MKAKLLQPSSEGALQRRRLIRLVRLPDLEGAKRMAEIAYLCGALSVSRDPSSQSIGPRAHISGFLEGLRRNGYEANVYLAGEDNTIPKALRAGSAGSHGSPGHRQATARDLARLSVAQYAGWRARRHIRPSAALVYERHATFQQIGLRRTDHSVPWVVESNGPFWYEASRERSNLRLIRTAKKMELECYRQADLVVAVSDSLRDLIAAEARLPPDKIVVLPNATDPERFRPQHAIKDRSRRHLVVGFVGYVAEWAGLDVLFRAVRELDPTGETLRIVVVGHGPARPGLEQLSSSLGIEAAVEWTGSVPWHEVPQQMARFDLAYSGQVEMEVGSMYHSPQKLYEYQSMGLPILASDFADARTLISSGGWGWLFRPGDVTELANRLSQAGGELPNPDLSASCRASIVKNHSWESRVADLLKVLRSTSLL</sequence>
<keyword evidence="1" id="KW-0328">Glycosyltransferase</keyword>
<evidence type="ECO:0000313" key="5">
    <source>
        <dbReference type="Proteomes" id="UP001385809"/>
    </source>
</evidence>
<accession>A0ABU8MGF1</accession>
<dbReference type="Gene3D" id="3.40.50.2000">
    <property type="entry name" value="Glycogen Phosphorylase B"/>
    <property type="match status" value="2"/>
</dbReference>
<proteinExistence type="predicted"/>
<organism evidence="4 5">
    <name type="scientific">Actinomycetospora aurantiaca</name>
    <dbReference type="NCBI Taxonomy" id="3129233"/>
    <lineage>
        <taxon>Bacteria</taxon>
        <taxon>Bacillati</taxon>
        <taxon>Actinomycetota</taxon>
        <taxon>Actinomycetes</taxon>
        <taxon>Pseudonocardiales</taxon>
        <taxon>Pseudonocardiaceae</taxon>
        <taxon>Actinomycetospora</taxon>
    </lineage>
</organism>
<dbReference type="Pfam" id="PF13439">
    <property type="entry name" value="Glyco_transf_4"/>
    <property type="match status" value="1"/>
</dbReference>
<feature type="domain" description="Glycosyltransferase subfamily 4-like N-terminal" evidence="3">
    <location>
        <begin position="60"/>
        <end position="228"/>
    </location>
</feature>
<dbReference type="CDD" id="cd03794">
    <property type="entry name" value="GT4_WbuB-like"/>
    <property type="match status" value="1"/>
</dbReference>
<evidence type="ECO:0000256" key="2">
    <source>
        <dbReference type="ARBA" id="ARBA00022679"/>
    </source>
</evidence>
<protein>
    <submittedName>
        <fullName evidence="4">Glycosyltransferase family 4 protein</fullName>
    </submittedName>
</protein>
<keyword evidence="2" id="KW-0808">Transferase</keyword>
<name>A0ABU8MGF1_9PSEU</name>
<gene>
    <name evidence="4" type="ORF">WCD74_01415</name>
</gene>
<dbReference type="PANTHER" id="PTHR12526:SF510">
    <property type="entry name" value="D-INOSITOL 3-PHOSPHATE GLYCOSYLTRANSFERASE"/>
    <property type="match status" value="1"/>
</dbReference>
<dbReference type="PANTHER" id="PTHR12526">
    <property type="entry name" value="GLYCOSYLTRANSFERASE"/>
    <property type="match status" value="1"/>
</dbReference>
<comment type="caution">
    <text evidence="4">The sequence shown here is derived from an EMBL/GenBank/DDBJ whole genome shotgun (WGS) entry which is preliminary data.</text>
</comment>
<dbReference type="Pfam" id="PF13692">
    <property type="entry name" value="Glyco_trans_1_4"/>
    <property type="match status" value="1"/>
</dbReference>
<dbReference type="InterPro" id="IPR028098">
    <property type="entry name" value="Glyco_trans_4-like_N"/>
</dbReference>
<dbReference type="EMBL" id="JBBEGN010000001">
    <property type="protein sequence ID" value="MEJ2866403.1"/>
    <property type="molecule type" value="Genomic_DNA"/>
</dbReference>